<dbReference type="Pfam" id="PF06237">
    <property type="entry name" value="SLC52_ribofla_tr"/>
    <property type="match status" value="1"/>
</dbReference>
<dbReference type="GO" id="GO:0032217">
    <property type="term" value="F:riboflavin transmembrane transporter activity"/>
    <property type="evidence" value="ECO:0007669"/>
    <property type="project" value="UniProtKB-UniRule"/>
</dbReference>
<feature type="transmembrane region" description="Helical" evidence="9">
    <location>
        <begin position="88"/>
        <end position="109"/>
    </location>
</feature>
<dbReference type="GO" id="GO:0005886">
    <property type="term" value="C:plasma membrane"/>
    <property type="evidence" value="ECO:0007669"/>
    <property type="project" value="UniProtKB-SubCell"/>
</dbReference>
<dbReference type="PANTHER" id="PTHR12929:SF10">
    <property type="entry name" value="RIBOFLAVIN TRANSPORTER"/>
    <property type="match status" value="1"/>
</dbReference>
<feature type="transmembrane region" description="Helical" evidence="9">
    <location>
        <begin position="364"/>
        <end position="383"/>
    </location>
</feature>
<evidence type="ECO:0000256" key="7">
    <source>
        <dbReference type="ARBA" id="ARBA00022989"/>
    </source>
</evidence>
<keyword evidence="4 9" id="KW-0813">Transport</keyword>
<evidence type="ECO:0000256" key="6">
    <source>
        <dbReference type="ARBA" id="ARBA00022692"/>
    </source>
</evidence>
<comment type="caution">
    <text evidence="11">The sequence shown here is derived from an EMBL/GenBank/DDBJ whole genome shotgun (WGS) entry which is preliminary data.</text>
</comment>
<feature type="transmembrane region" description="Helical" evidence="9">
    <location>
        <begin position="153"/>
        <end position="173"/>
    </location>
</feature>
<sequence>MSETEGPQHNRIKMHTNPIVYVLVALFGSASWLSTNAVWMELPLLTHSLPEHWALPSYLALIVQIACIGPLVYSILTKCCGITLSAPGLIFALLLLCTISEFGLAFLWSVTMHIFGSYHSVALYLFMFILALVNSTSNVLFMPYMATFHPSYLTAYFVGMGFSSLYPSVVSLLQGSYTYECRYDPIQNATSPIFLSPRFSFEVYTVAMGCWLAMTLVSFSLLHFFHDYFANLGREPADNLEVEPKEDSPLKGTQPTETQSDTTDRSSQKRYIILSFCLAFICAQMNAVVPSVQSYATMSYSLITYHLALALSSLAHPIASFLPLWVQPKKLNQLVGLTIAATIGCTIIFIMATQSPDPIGRSTIYGNGFAIVISIVTAFLHAYARTVLTSTIREDTPQNENRLFWCGAFMQIGSFLGALIMFPLVNFSGIFTQAYLC</sequence>
<evidence type="ECO:0000256" key="10">
    <source>
        <dbReference type="SAM" id="MobiDB-lite"/>
    </source>
</evidence>
<feature type="transmembrane region" description="Helical" evidence="9">
    <location>
        <begin position="20"/>
        <end position="38"/>
    </location>
</feature>
<keyword evidence="5 9" id="KW-1003">Cell membrane</keyword>
<evidence type="ECO:0000256" key="4">
    <source>
        <dbReference type="ARBA" id="ARBA00022448"/>
    </source>
</evidence>
<proteinExistence type="inferred from homology"/>
<dbReference type="Proteomes" id="UP000783686">
    <property type="component" value="Unassembled WGS sequence"/>
</dbReference>
<dbReference type="EMBL" id="CAJFDH010000001">
    <property type="protein sequence ID" value="CAD5205884.1"/>
    <property type="molecule type" value="Genomic_DNA"/>
</dbReference>
<evidence type="ECO:0000256" key="2">
    <source>
        <dbReference type="ARBA" id="ARBA00004651"/>
    </source>
</evidence>
<keyword evidence="12" id="KW-1185">Reference proteome</keyword>
<comment type="function">
    <text evidence="9">Plasma membrane transporter mediating the uptake by cells of the water soluble vitamin B2/riboflavin that plays a key role in biochemical oxidation-reduction reactions of the carbohydrate, lipid, and amino acid metabolism.</text>
</comment>
<reference evidence="11" key="1">
    <citation type="submission" date="2020-09" db="EMBL/GenBank/DDBJ databases">
        <authorList>
            <person name="Kikuchi T."/>
        </authorList>
    </citation>
    <scope>NUCLEOTIDE SEQUENCE</scope>
    <source>
        <strain evidence="11">SH1</strain>
    </source>
</reference>
<feature type="transmembrane region" description="Helical" evidence="9">
    <location>
        <begin position="302"/>
        <end position="322"/>
    </location>
</feature>
<evidence type="ECO:0000313" key="11">
    <source>
        <dbReference type="EMBL" id="CAD5205884.1"/>
    </source>
</evidence>
<feature type="transmembrane region" description="Helical" evidence="9">
    <location>
        <begin position="58"/>
        <end position="76"/>
    </location>
</feature>
<feature type="transmembrane region" description="Helical" evidence="9">
    <location>
        <begin position="203"/>
        <end position="225"/>
    </location>
</feature>
<keyword evidence="7 9" id="KW-1133">Transmembrane helix</keyword>
<feature type="transmembrane region" description="Helical" evidence="9">
    <location>
        <begin position="403"/>
        <end position="425"/>
    </location>
</feature>
<protein>
    <recommendedName>
        <fullName evidence="9">Riboflavin transporter</fullName>
    </recommendedName>
</protein>
<dbReference type="OrthoDB" id="9995836at2759"/>
<keyword evidence="6 9" id="KW-0812">Transmembrane</keyword>
<comment type="subcellular location">
    <subcellularLocation>
        <location evidence="2 9">Cell membrane</location>
        <topology evidence="2 9">Multi-pass membrane protein</topology>
    </subcellularLocation>
</comment>
<feature type="transmembrane region" description="Helical" evidence="9">
    <location>
        <begin position="121"/>
        <end position="141"/>
    </location>
</feature>
<feature type="transmembrane region" description="Helical" evidence="9">
    <location>
        <begin position="334"/>
        <end position="352"/>
    </location>
</feature>
<dbReference type="EMBL" id="CAJFCW020000001">
    <property type="protein sequence ID" value="CAG9079674.1"/>
    <property type="molecule type" value="Genomic_DNA"/>
</dbReference>
<dbReference type="Proteomes" id="UP000614601">
    <property type="component" value="Unassembled WGS sequence"/>
</dbReference>
<evidence type="ECO:0000256" key="9">
    <source>
        <dbReference type="RuleBase" id="RU368035"/>
    </source>
</evidence>
<feature type="compositionally biased region" description="Polar residues" evidence="10">
    <location>
        <begin position="251"/>
        <end position="261"/>
    </location>
</feature>
<comment type="similarity">
    <text evidence="3 9">Belongs to the riboflavin transporter family.</text>
</comment>
<organism evidence="11 12">
    <name type="scientific">Bursaphelenchus okinawaensis</name>
    <dbReference type="NCBI Taxonomy" id="465554"/>
    <lineage>
        <taxon>Eukaryota</taxon>
        <taxon>Metazoa</taxon>
        <taxon>Ecdysozoa</taxon>
        <taxon>Nematoda</taxon>
        <taxon>Chromadorea</taxon>
        <taxon>Rhabditida</taxon>
        <taxon>Tylenchina</taxon>
        <taxon>Tylenchomorpha</taxon>
        <taxon>Aphelenchoidea</taxon>
        <taxon>Aphelenchoididae</taxon>
        <taxon>Bursaphelenchus</taxon>
    </lineage>
</organism>
<evidence type="ECO:0000256" key="3">
    <source>
        <dbReference type="ARBA" id="ARBA00006366"/>
    </source>
</evidence>
<keyword evidence="8 9" id="KW-0472">Membrane</keyword>
<name>A0A811JRJ0_9BILA</name>
<evidence type="ECO:0000256" key="8">
    <source>
        <dbReference type="ARBA" id="ARBA00023136"/>
    </source>
</evidence>
<evidence type="ECO:0000313" key="12">
    <source>
        <dbReference type="Proteomes" id="UP000614601"/>
    </source>
</evidence>
<feature type="transmembrane region" description="Helical" evidence="9">
    <location>
        <begin position="271"/>
        <end position="290"/>
    </location>
</feature>
<dbReference type="AlphaFoldDB" id="A0A811JRJ0"/>
<dbReference type="InterPro" id="IPR009357">
    <property type="entry name" value="Riboflavin_transptr"/>
</dbReference>
<accession>A0A811JRJ0</accession>
<feature type="region of interest" description="Disordered" evidence="10">
    <location>
        <begin position="240"/>
        <end position="264"/>
    </location>
</feature>
<gene>
    <name evidence="11" type="ORF">BOKJ2_LOCUS568</name>
</gene>
<dbReference type="PANTHER" id="PTHR12929">
    <property type="entry name" value="SOLUTE CARRIER FAMILY 52"/>
    <property type="match status" value="1"/>
</dbReference>
<evidence type="ECO:0000256" key="1">
    <source>
        <dbReference type="ARBA" id="ARBA00000215"/>
    </source>
</evidence>
<comment type="catalytic activity">
    <reaction evidence="1 9">
        <text>riboflavin(in) = riboflavin(out)</text>
        <dbReference type="Rhea" id="RHEA:35015"/>
        <dbReference type="ChEBI" id="CHEBI:57986"/>
    </reaction>
</comment>
<evidence type="ECO:0000256" key="5">
    <source>
        <dbReference type="ARBA" id="ARBA00022475"/>
    </source>
</evidence>